<proteinExistence type="predicted"/>
<feature type="region of interest" description="Disordered" evidence="1">
    <location>
        <begin position="1"/>
        <end position="20"/>
    </location>
</feature>
<evidence type="ECO:0000313" key="2">
    <source>
        <dbReference type="EMBL" id="MDO7835581.1"/>
    </source>
</evidence>
<gene>
    <name evidence="2" type="ORF">Q4610_11055</name>
</gene>
<comment type="caution">
    <text evidence="2">The sequence shown here is derived from an EMBL/GenBank/DDBJ whole genome shotgun (WGS) entry which is preliminary data.</text>
</comment>
<organism evidence="2 3">
    <name type="scientific">Sphingobium cyanobacteriorum</name>
    <dbReference type="NCBI Taxonomy" id="3063954"/>
    <lineage>
        <taxon>Bacteria</taxon>
        <taxon>Pseudomonadati</taxon>
        <taxon>Pseudomonadota</taxon>
        <taxon>Alphaproteobacteria</taxon>
        <taxon>Sphingomonadales</taxon>
        <taxon>Sphingomonadaceae</taxon>
        <taxon>Sphingobium</taxon>
    </lineage>
</organism>
<protein>
    <recommendedName>
        <fullName evidence="4">Peptidase S10</fullName>
    </recommendedName>
</protein>
<sequence>MALAGTARASDIPVADRPRITDPLDDAARDRFAASLCGEGQRRVYRSVTVRGERIDYELTLGAILLHDAQRQPRARFVYFAYRRRNAGSQPRPVTFAWGGGPSGPATSYHFGCLGPQLQVEGNDMAWRDNPESILDQSDLVFVDPVGTGWSVPAGRYTLGDFYSVAKDAGSVADFILAYLRETGRSTAPIYLTGRSYGTLRLPAVVATLQAKAVKVAGIFPVSAAMDGNAFWEGSGNMAAFYLMLPNYAAIAWHHKRQSQPAATVDAAVAEAAEFALGDYISALMRWPDLPASQRSAVLDRLHDLTGISQDVWARYRLRINGNAFAQEFLKPQGKLLNSGDGRRSRPVRQDAPGVSTLAPPTLSVTDHYARQMFGLTNAPGYRGLAPGVYTDDWKPGPLGWDMTDHRAFHDAGGLLVPCYPNYLDDIAAALSFNPMMRVQQHNGHYDLQCSSFPGMWSLARMNIPAEAAGNVKAYSYASGHGLYDSDATRSAFLENVRTIFAPG</sequence>
<evidence type="ECO:0000256" key="1">
    <source>
        <dbReference type="SAM" id="MobiDB-lite"/>
    </source>
</evidence>
<dbReference type="RefSeq" id="WP_304536005.1">
    <property type="nucleotide sequence ID" value="NZ_JAUQOM010000004.1"/>
</dbReference>
<accession>A0ABT8ZN00</accession>
<dbReference type="SUPFAM" id="SSF53474">
    <property type="entry name" value="alpha/beta-Hydrolases"/>
    <property type="match status" value="1"/>
</dbReference>
<reference evidence="2" key="1">
    <citation type="submission" date="2023-07" db="EMBL/GenBank/DDBJ databases">
        <title>Bacterial whole genome sequence for Sphingobium sp. HBC34.</title>
        <authorList>
            <person name="Le V."/>
            <person name="Ko S.-R."/>
            <person name="Ahn C.-Y."/>
            <person name="Oh H.-M."/>
        </authorList>
    </citation>
    <scope>NUCLEOTIDE SEQUENCE</scope>
    <source>
        <strain evidence="2">HBC34</strain>
    </source>
</reference>
<dbReference type="Pfam" id="PF00450">
    <property type="entry name" value="Peptidase_S10"/>
    <property type="match status" value="1"/>
</dbReference>
<evidence type="ECO:0000313" key="3">
    <source>
        <dbReference type="Proteomes" id="UP001176471"/>
    </source>
</evidence>
<evidence type="ECO:0008006" key="4">
    <source>
        <dbReference type="Google" id="ProtNLM"/>
    </source>
</evidence>
<dbReference type="Proteomes" id="UP001176471">
    <property type="component" value="Unassembled WGS sequence"/>
</dbReference>
<dbReference type="InterPro" id="IPR001563">
    <property type="entry name" value="Peptidase_S10"/>
</dbReference>
<dbReference type="Gene3D" id="3.40.50.1820">
    <property type="entry name" value="alpha/beta hydrolase"/>
    <property type="match status" value="1"/>
</dbReference>
<name>A0ABT8ZN00_9SPHN</name>
<feature type="region of interest" description="Disordered" evidence="1">
    <location>
        <begin position="336"/>
        <end position="357"/>
    </location>
</feature>
<dbReference type="InterPro" id="IPR029058">
    <property type="entry name" value="AB_hydrolase_fold"/>
</dbReference>
<keyword evidence="3" id="KW-1185">Reference proteome</keyword>
<dbReference type="EMBL" id="JAUQOM010000004">
    <property type="protein sequence ID" value="MDO7835581.1"/>
    <property type="molecule type" value="Genomic_DNA"/>
</dbReference>